<dbReference type="CDD" id="cd00446">
    <property type="entry name" value="GrpE"/>
    <property type="match status" value="1"/>
</dbReference>
<dbReference type="GO" id="GO:0051087">
    <property type="term" value="F:protein-folding chaperone binding"/>
    <property type="evidence" value="ECO:0007669"/>
    <property type="project" value="InterPro"/>
</dbReference>
<comment type="similarity">
    <text evidence="2 10 11">Belongs to the GrpE family.</text>
</comment>
<evidence type="ECO:0000256" key="6">
    <source>
        <dbReference type="ARBA" id="ARBA00023186"/>
    </source>
</evidence>
<evidence type="ECO:0000256" key="2">
    <source>
        <dbReference type="ARBA" id="ARBA00009054"/>
    </source>
</evidence>
<evidence type="ECO:0000256" key="7">
    <source>
        <dbReference type="ARBA" id="ARBA00053401"/>
    </source>
</evidence>
<comment type="subunit">
    <text evidence="3 10">Homodimer.</text>
</comment>
<evidence type="ECO:0000256" key="11">
    <source>
        <dbReference type="RuleBase" id="RU004478"/>
    </source>
</evidence>
<evidence type="ECO:0000256" key="4">
    <source>
        <dbReference type="ARBA" id="ARBA00022490"/>
    </source>
</evidence>
<dbReference type="PRINTS" id="PR00773">
    <property type="entry name" value="GRPEPROTEIN"/>
</dbReference>
<sequence length="184" mass="19601">MAAAAAASLREEHPEGTGIPVVSDGTAAQGDGAEPSLAPLTGDAALAAERLEDLRRLQAEYVNYKKRVDRDRSVARDQGISHVLESMLPVLDEIHLAREHGDLGEGPAATIVDKLEAVLAKLGIERFGAAGDEFDPNHHEALMRMEADLPEGATTTTVVQVLQPGYRLGERIVRAARVAVADPQ</sequence>
<dbReference type="InterPro" id="IPR000740">
    <property type="entry name" value="GrpE"/>
</dbReference>
<accession>A0A935CE81</accession>
<dbReference type="PANTHER" id="PTHR21237">
    <property type="entry name" value="GRPE PROTEIN"/>
    <property type="match status" value="1"/>
</dbReference>
<dbReference type="AlphaFoldDB" id="A0A935CE81"/>
<evidence type="ECO:0000313" key="15">
    <source>
        <dbReference type="Proteomes" id="UP000718281"/>
    </source>
</evidence>
<dbReference type="GO" id="GO:0042803">
    <property type="term" value="F:protein homodimerization activity"/>
    <property type="evidence" value="ECO:0007669"/>
    <property type="project" value="InterPro"/>
</dbReference>
<gene>
    <name evidence="10 13" type="primary">grpE</name>
    <name evidence="13" type="ORF">IPF40_10815</name>
    <name evidence="14" type="ORF">IPI13_03285</name>
</gene>
<dbReference type="FunFam" id="2.30.22.10:FF:000001">
    <property type="entry name" value="Protein GrpE"/>
    <property type="match status" value="1"/>
</dbReference>
<comment type="caution">
    <text evidence="13">The sequence shown here is derived from an EMBL/GenBank/DDBJ whole genome shotgun (WGS) entry which is preliminary data.</text>
</comment>
<dbReference type="Gene3D" id="2.30.22.10">
    <property type="entry name" value="Head domain of nucleotide exchange factor GrpE"/>
    <property type="match status" value="1"/>
</dbReference>
<dbReference type="EMBL" id="JADJIB010000001">
    <property type="protein sequence ID" value="MBK7272209.1"/>
    <property type="molecule type" value="Genomic_DNA"/>
</dbReference>
<dbReference type="InterPro" id="IPR009012">
    <property type="entry name" value="GrpE_head"/>
</dbReference>
<dbReference type="GO" id="GO:0006457">
    <property type="term" value="P:protein folding"/>
    <property type="evidence" value="ECO:0007669"/>
    <property type="project" value="InterPro"/>
</dbReference>
<evidence type="ECO:0000256" key="8">
    <source>
        <dbReference type="ARBA" id="ARBA00072274"/>
    </source>
</evidence>
<evidence type="ECO:0000313" key="13">
    <source>
        <dbReference type="EMBL" id="MBK6301502.1"/>
    </source>
</evidence>
<dbReference type="EMBL" id="JADIXZ010000004">
    <property type="protein sequence ID" value="MBK6301502.1"/>
    <property type="molecule type" value="Genomic_DNA"/>
</dbReference>
<name>A0A935CE81_9MICO</name>
<comment type="function">
    <text evidence="7 10">Participates actively in the response to hyperosmotic and heat shock by preventing the aggregation of stress-denatured proteins, in association with DnaK and GrpE. It is the nucleotide exchange factor for DnaK and may function as a thermosensor. Unfolded proteins bind initially to DnaJ; upon interaction with the DnaJ-bound protein, DnaK hydrolyzes its bound ATP, resulting in the formation of a stable complex. GrpE releases ADP from DnaK; ATP binding to DnaK triggers the release of the substrate protein, thus completing the reaction cycle. Several rounds of ATP-dependent interactions between DnaJ, DnaK and GrpE are required for fully efficient folding.</text>
</comment>
<dbReference type="Gene3D" id="3.90.20.20">
    <property type="match status" value="1"/>
</dbReference>
<reference evidence="15 16" key="1">
    <citation type="submission" date="2020-10" db="EMBL/GenBank/DDBJ databases">
        <title>Connecting structure to function with the recovery of over 1000 high-quality activated sludge metagenome-assembled genomes encoding full-length rRNA genes using long-read sequencing.</title>
        <authorList>
            <person name="Singleton C.M."/>
            <person name="Petriglieri F."/>
            <person name="Kristensen J.M."/>
            <person name="Kirkegaard R.H."/>
            <person name="Michaelsen T.Y."/>
            <person name="Andersen M.H."/>
            <person name="Karst S.M."/>
            <person name="Dueholm M.S."/>
            <person name="Nielsen P.H."/>
            <person name="Albertsen M."/>
        </authorList>
    </citation>
    <scope>NUCLEOTIDE SEQUENCE [LARGE SCALE GENOMIC DNA]</scope>
    <source>
        <strain evidence="13">AalE_18-Q3-R2-46_BAT3C.188</strain>
        <strain evidence="14">Ega_18-Q3-R5-49_MAXAC.001</strain>
    </source>
</reference>
<dbReference type="Proteomes" id="UP000718281">
    <property type="component" value="Unassembled WGS sequence"/>
</dbReference>
<evidence type="ECO:0000256" key="3">
    <source>
        <dbReference type="ARBA" id="ARBA00011738"/>
    </source>
</evidence>
<dbReference type="GO" id="GO:0005737">
    <property type="term" value="C:cytoplasm"/>
    <property type="evidence" value="ECO:0007669"/>
    <property type="project" value="UniProtKB-SubCell"/>
</dbReference>
<evidence type="ECO:0000256" key="1">
    <source>
        <dbReference type="ARBA" id="ARBA00004496"/>
    </source>
</evidence>
<dbReference type="InterPro" id="IPR013805">
    <property type="entry name" value="GrpE_CC"/>
</dbReference>
<dbReference type="GO" id="GO:0051082">
    <property type="term" value="F:unfolded protein binding"/>
    <property type="evidence" value="ECO:0007669"/>
    <property type="project" value="TreeGrafter"/>
</dbReference>
<dbReference type="GO" id="GO:0000774">
    <property type="term" value="F:adenyl-nucleotide exchange factor activity"/>
    <property type="evidence" value="ECO:0007669"/>
    <property type="project" value="InterPro"/>
</dbReference>
<proteinExistence type="inferred from homology"/>
<evidence type="ECO:0000256" key="9">
    <source>
        <dbReference type="ARBA" id="ARBA00076414"/>
    </source>
</evidence>
<dbReference type="HAMAP" id="MF_01151">
    <property type="entry name" value="GrpE"/>
    <property type="match status" value="1"/>
</dbReference>
<evidence type="ECO:0000313" key="16">
    <source>
        <dbReference type="Proteomes" id="UP000726105"/>
    </source>
</evidence>
<protein>
    <recommendedName>
        <fullName evidence="8 10">Protein GrpE</fullName>
    </recommendedName>
    <alternativeName>
        <fullName evidence="9 10">HSP-70 cofactor</fullName>
    </alternativeName>
</protein>
<comment type="subcellular location">
    <subcellularLocation>
        <location evidence="1 10">Cytoplasm</location>
    </subcellularLocation>
</comment>
<keyword evidence="5 10" id="KW-0346">Stress response</keyword>
<keyword evidence="4 10" id="KW-0963">Cytoplasm</keyword>
<dbReference type="Proteomes" id="UP000726105">
    <property type="component" value="Unassembled WGS sequence"/>
</dbReference>
<dbReference type="Pfam" id="PF01025">
    <property type="entry name" value="GrpE"/>
    <property type="match status" value="1"/>
</dbReference>
<organism evidence="13 15">
    <name type="scientific">Candidatus Phosphoribacter hodrii</name>
    <dbReference type="NCBI Taxonomy" id="2953743"/>
    <lineage>
        <taxon>Bacteria</taxon>
        <taxon>Bacillati</taxon>
        <taxon>Actinomycetota</taxon>
        <taxon>Actinomycetes</taxon>
        <taxon>Micrococcales</taxon>
        <taxon>Dermatophilaceae</taxon>
        <taxon>Candidatus Phosphoribacter</taxon>
    </lineage>
</organism>
<evidence type="ECO:0000313" key="14">
    <source>
        <dbReference type="EMBL" id="MBK7272209.1"/>
    </source>
</evidence>
<evidence type="ECO:0000256" key="12">
    <source>
        <dbReference type="SAM" id="MobiDB-lite"/>
    </source>
</evidence>
<dbReference type="SUPFAM" id="SSF51064">
    <property type="entry name" value="Head domain of nucleotide exchange factor GrpE"/>
    <property type="match status" value="1"/>
</dbReference>
<dbReference type="PANTHER" id="PTHR21237:SF23">
    <property type="entry name" value="GRPE PROTEIN HOMOLOG, MITOCHONDRIAL"/>
    <property type="match status" value="1"/>
</dbReference>
<dbReference type="SUPFAM" id="SSF58014">
    <property type="entry name" value="Coiled-coil domain of nucleotide exchange factor GrpE"/>
    <property type="match status" value="1"/>
</dbReference>
<evidence type="ECO:0000256" key="5">
    <source>
        <dbReference type="ARBA" id="ARBA00023016"/>
    </source>
</evidence>
<feature type="region of interest" description="Disordered" evidence="12">
    <location>
        <begin position="1"/>
        <end position="39"/>
    </location>
</feature>
<evidence type="ECO:0000256" key="10">
    <source>
        <dbReference type="HAMAP-Rule" id="MF_01151"/>
    </source>
</evidence>
<keyword evidence="6 10" id="KW-0143">Chaperone</keyword>